<evidence type="ECO:0000256" key="5">
    <source>
        <dbReference type="PROSITE-ProRule" id="PRU00042"/>
    </source>
</evidence>
<dbReference type="InterPro" id="IPR050717">
    <property type="entry name" value="C2H2-ZF_Transcription_Reg"/>
</dbReference>
<reference evidence="7" key="2">
    <citation type="submission" date="2025-09" db="UniProtKB">
        <authorList>
            <consortium name="Ensembl"/>
        </authorList>
    </citation>
    <scope>IDENTIFICATION</scope>
</reference>
<keyword evidence="8" id="KW-1185">Reference proteome</keyword>
<dbReference type="GO" id="GO:0008270">
    <property type="term" value="F:zinc ion binding"/>
    <property type="evidence" value="ECO:0007669"/>
    <property type="project" value="UniProtKB-KW"/>
</dbReference>
<dbReference type="GeneTree" id="ENSGT00940000153582"/>
<evidence type="ECO:0000256" key="3">
    <source>
        <dbReference type="ARBA" id="ARBA00022771"/>
    </source>
</evidence>
<keyword evidence="1" id="KW-0479">Metal-binding</keyword>
<evidence type="ECO:0000313" key="8">
    <source>
        <dbReference type="Proteomes" id="UP000694565"/>
    </source>
</evidence>
<dbReference type="PROSITE" id="PS50157">
    <property type="entry name" value="ZINC_FINGER_C2H2_2"/>
    <property type="match status" value="2"/>
</dbReference>
<evidence type="ECO:0000313" key="7">
    <source>
        <dbReference type="Ensembl" id="ENSCLMP00005004101.1"/>
    </source>
</evidence>
<evidence type="ECO:0000256" key="2">
    <source>
        <dbReference type="ARBA" id="ARBA00022737"/>
    </source>
</evidence>
<dbReference type="Gene3D" id="3.30.160.60">
    <property type="entry name" value="Classic Zinc Finger"/>
    <property type="match status" value="3"/>
</dbReference>
<protein>
    <recommendedName>
        <fullName evidence="6">C2H2-type domain-containing protein</fullName>
    </recommendedName>
</protein>
<dbReference type="GO" id="GO:0000981">
    <property type="term" value="F:DNA-binding transcription factor activity, RNA polymerase II-specific"/>
    <property type="evidence" value="ECO:0007669"/>
    <property type="project" value="TreeGrafter"/>
</dbReference>
<dbReference type="GO" id="GO:0005634">
    <property type="term" value="C:nucleus"/>
    <property type="evidence" value="ECO:0007669"/>
    <property type="project" value="TreeGrafter"/>
</dbReference>
<keyword evidence="2" id="KW-0677">Repeat</keyword>
<dbReference type="PROSITE" id="PS00028">
    <property type="entry name" value="ZINC_FINGER_C2H2_1"/>
    <property type="match status" value="1"/>
</dbReference>
<evidence type="ECO:0000256" key="4">
    <source>
        <dbReference type="ARBA" id="ARBA00022833"/>
    </source>
</evidence>
<dbReference type="InterPro" id="IPR036236">
    <property type="entry name" value="Znf_C2H2_sf"/>
</dbReference>
<dbReference type="Pfam" id="PF00096">
    <property type="entry name" value="zf-C2H2"/>
    <property type="match status" value="1"/>
</dbReference>
<dbReference type="PANTHER" id="PTHR14196">
    <property type="entry name" value="ODD-SKIPPED - RELATED"/>
    <property type="match status" value="1"/>
</dbReference>
<evidence type="ECO:0000259" key="6">
    <source>
        <dbReference type="PROSITE" id="PS50157"/>
    </source>
</evidence>
<feature type="domain" description="C2H2-type" evidence="6">
    <location>
        <begin position="49"/>
        <end position="76"/>
    </location>
</feature>
<dbReference type="SUPFAM" id="SSF57667">
    <property type="entry name" value="beta-beta-alpha zinc fingers"/>
    <property type="match status" value="2"/>
</dbReference>
<dbReference type="AlphaFoldDB" id="A0A8C2WI66"/>
<dbReference type="PANTHER" id="PTHR14196:SF12">
    <property type="entry name" value="ZINC FINGER PROTEIN 208-LIKE"/>
    <property type="match status" value="1"/>
</dbReference>
<sequence length="105" mass="11853">MFCRSSLAVHRRVHTGEKPFSCGERQSHARTHAVNLKIHRRIHTGERPFGCQQCGKTFSQQSSLISHGRTHSAERPFACIPPTGTMLSDWLRPRLSSALYVAELL</sequence>
<evidence type="ECO:0000256" key="1">
    <source>
        <dbReference type="ARBA" id="ARBA00022723"/>
    </source>
</evidence>
<reference evidence="7" key="1">
    <citation type="submission" date="2025-08" db="UniProtKB">
        <authorList>
            <consortium name="Ensembl"/>
        </authorList>
    </citation>
    <scope>IDENTIFICATION</scope>
</reference>
<name>A0A8C2WI66_CYCLU</name>
<keyword evidence="3 5" id="KW-0863">Zinc-finger</keyword>
<organism evidence="7 8">
    <name type="scientific">Cyclopterus lumpus</name>
    <name type="common">Lumpsucker</name>
    <dbReference type="NCBI Taxonomy" id="8103"/>
    <lineage>
        <taxon>Eukaryota</taxon>
        <taxon>Metazoa</taxon>
        <taxon>Chordata</taxon>
        <taxon>Craniata</taxon>
        <taxon>Vertebrata</taxon>
        <taxon>Euteleostomi</taxon>
        <taxon>Actinopterygii</taxon>
        <taxon>Neopterygii</taxon>
        <taxon>Teleostei</taxon>
        <taxon>Neoteleostei</taxon>
        <taxon>Acanthomorphata</taxon>
        <taxon>Eupercaria</taxon>
        <taxon>Perciformes</taxon>
        <taxon>Cottioidei</taxon>
        <taxon>Cottales</taxon>
        <taxon>Cyclopteridae</taxon>
        <taxon>Cyclopterus</taxon>
    </lineage>
</organism>
<dbReference type="GO" id="GO:0000977">
    <property type="term" value="F:RNA polymerase II transcription regulatory region sequence-specific DNA binding"/>
    <property type="evidence" value="ECO:0007669"/>
    <property type="project" value="TreeGrafter"/>
</dbReference>
<dbReference type="Proteomes" id="UP000694565">
    <property type="component" value="Unplaced"/>
</dbReference>
<dbReference type="InterPro" id="IPR013087">
    <property type="entry name" value="Znf_C2H2_type"/>
</dbReference>
<proteinExistence type="predicted"/>
<keyword evidence="4" id="KW-0862">Zinc</keyword>
<dbReference type="Ensembl" id="ENSCLMT00005004439.1">
    <property type="protein sequence ID" value="ENSCLMP00005004101.1"/>
    <property type="gene ID" value="ENSCLMG00005002287.1"/>
</dbReference>
<accession>A0A8C2WI66</accession>
<feature type="domain" description="C2H2-type" evidence="6">
    <location>
        <begin position="20"/>
        <end position="48"/>
    </location>
</feature>